<reference evidence="7 8" key="1">
    <citation type="submission" date="2014-02" db="EMBL/GenBank/DDBJ databases">
        <title>Vibrio fortis Dalian14 Genome Sequencing.</title>
        <authorList>
            <person name="Wang Y."/>
            <person name="Song L."/>
            <person name="Liu G."/>
            <person name="Ding J."/>
        </authorList>
    </citation>
    <scope>NUCLEOTIDE SEQUENCE [LARGE SCALE GENOMIC DNA]</scope>
    <source>
        <strain evidence="7 8">Dalian14</strain>
    </source>
</reference>
<evidence type="ECO:0000256" key="3">
    <source>
        <dbReference type="ARBA" id="ARBA00022691"/>
    </source>
</evidence>
<evidence type="ECO:0000256" key="5">
    <source>
        <dbReference type="ARBA" id="ARBA00034489"/>
    </source>
</evidence>
<proteinExistence type="inferred from homology"/>
<dbReference type="GO" id="GO:0008033">
    <property type="term" value="P:tRNA processing"/>
    <property type="evidence" value="ECO:0007669"/>
    <property type="project" value="UniProtKB-KW"/>
</dbReference>
<gene>
    <name evidence="7" type="ORF">VFDL14_07400</name>
</gene>
<comment type="caution">
    <text evidence="7">The sequence shown here is derived from an EMBL/GenBank/DDBJ whole genome shotgun (WGS) entry which is preliminary data.</text>
</comment>
<feature type="domain" description="DTW" evidence="6">
    <location>
        <begin position="1"/>
        <end position="195"/>
    </location>
</feature>
<dbReference type="EMBL" id="JFFR01000002">
    <property type="protein sequence ID" value="KDN30541.1"/>
    <property type="molecule type" value="Genomic_DNA"/>
</dbReference>
<dbReference type="OrthoDB" id="268835at2"/>
<keyword evidence="2" id="KW-0808">Transferase</keyword>
<dbReference type="InterPro" id="IPR039262">
    <property type="entry name" value="DTWD2/TAPT"/>
</dbReference>
<comment type="similarity">
    <text evidence="5">Belongs to the TDD superfamily. DTWD2 family.</text>
</comment>
<keyword evidence="8" id="KW-1185">Reference proteome</keyword>
<dbReference type="PANTHER" id="PTHR21392:SF0">
    <property type="entry name" value="TRNA-URIDINE AMINOCARBOXYPROPYLTRANSFERASE 2"/>
    <property type="match status" value="1"/>
</dbReference>
<keyword evidence="4" id="KW-0819">tRNA processing</keyword>
<evidence type="ECO:0000313" key="8">
    <source>
        <dbReference type="Proteomes" id="UP000027219"/>
    </source>
</evidence>
<evidence type="ECO:0000256" key="1">
    <source>
        <dbReference type="ARBA" id="ARBA00012386"/>
    </source>
</evidence>
<organism evidence="7 8">
    <name type="scientific">Vibrio fortis</name>
    <dbReference type="NCBI Taxonomy" id="212667"/>
    <lineage>
        <taxon>Bacteria</taxon>
        <taxon>Pseudomonadati</taxon>
        <taxon>Pseudomonadota</taxon>
        <taxon>Gammaproteobacteria</taxon>
        <taxon>Vibrionales</taxon>
        <taxon>Vibrionaceae</taxon>
        <taxon>Vibrio</taxon>
    </lineage>
</organism>
<dbReference type="EC" id="2.5.1.25" evidence="1"/>
<dbReference type="InterPro" id="IPR005636">
    <property type="entry name" value="DTW"/>
</dbReference>
<accession>A0A066USW2</accession>
<name>A0A066USW2_9VIBR</name>
<dbReference type="GO" id="GO:0016432">
    <property type="term" value="F:tRNA-uridine aminocarboxypropyltransferase activity"/>
    <property type="evidence" value="ECO:0007669"/>
    <property type="project" value="UniProtKB-EC"/>
</dbReference>
<evidence type="ECO:0000259" key="6">
    <source>
        <dbReference type="SMART" id="SM01144"/>
    </source>
</evidence>
<protein>
    <recommendedName>
        <fullName evidence="1">tRNA-uridine aminocarboxypropyltransferase</fullName>
        <ecNumber evidence="1">2.5.1.25</ecNumber>
    </recommendedName>
</protein>
<dbReference type="PANTHER" id="PTHR21392">
    <property type="entry name" value="TRNA-URIDINE AMINOCARBOXYPROPYLTRANSFERASE 2"/>
    <property type="match status" value="1"/>
</dbReference>
<keyword evidence="3" id="KW-0949">S-adenosyl-L-methionine</keyword>
<dbReference type="SMART" id="SM01144">
    <property type="entry name" value="DTW"/>
    <property type="match status" value="1"/>
</dbReference>
<sequence length="205" mass="23493">MSRYCPQCRKALKACICQWITPLESDVELIILQHPSEEHRPMGTARILSLSLENSVTFIGEDFSEHDALNRLLNDHNYQHVILYPGESSLSVEQLSASSLNGTEEQKLRIILLDGTWKKAFKMWQVSSNLQQLDTLHLPKDLKGNYRIRKAPSENSLSTVEAGYHLLSLLQPHRDFDPLLAAFDRMIQFQIDQMPPGVFEKNYLS</sequence>
<evidence type="ECO:0000256" key="2">
    <source>
        <dbReference type="ARBA" id="ARBA00022679"/>
    </source>
</evidence>
<dbReference type="AlphaFoldDB" id="A0A066USW2"/>
<dbReference type="RefSeq" id="WP_032549598.1">
    <property type="nucleotide sequence ID" value="NZ_JBEEAX010000002.1"/>
</dbReference>
<dbReference type="STRING" id="212667.VFDL14_07400"/>
<evidence type="ECO:0000313" key="7">
    <source>
        <dbReference type="EMBL" id="KDN30541.1"/>
    </source>
</evidence>
<dbReference type="Proteomes" id="UP000027219">
    <property type="component" value="Unassembled WGS sequence"/>
</dbReference>
<dbReference type="Pfam" id="PF03942">
    <property type="entry name" value="DTW"/>
    <property type="match status" value="1"/>
</dbReference>
<evidence type="ECO:0000256" key="4">
    <source>
        <dbReference type="ARBA" id="ARBA00022694"/>
    </source>
</evidence>